<feature type="region of interest" description="Disordered" evidence="1">
    <location>
        <begin position="123"/>
        <end position="171"/>
    </location>
</feature>
<gene>
    <name evidence="2" type="ORF">B0H17DRAFT_1139578</name>
</gene>
<accession>A0AAD7D7M7</accession>
<comment type="caution">
    <text evidence="2">The sequence shown here is derived from an EMBL/GenBank/DDBJ whole genome shotgun (WGS) entry which is preliminary data.</text>
</comment>
<organism evidence="2 3">
    <name type="scientific">Mycena rosella</name>
    <name type="common">Pink bonnet</name>
    <name type="synonym">Agaricus rosellus</name>
    <dbReference type="NCBI Taxonomy" id="1033263"/>
    <lineage>
        <taxon>Eukaryota</taxon>
        <taxon>Fungi</taxon>
        <taxon>Dikarya</taxon>
        <taxon>Basidiomycota</taxon>
        <taxon>Agaricomycotina</taxon>
        <taxon>Agaricomycetes</taxon>
        <taxon>Agaricomycetidae</taxon>
        <taxon>Agaricales</taxon>
        <taxon>Marasmiineae</taxon>
        <taxon>Mycenaceae</taxon>
        <taxon>Mycena</taxon>
    </lineage>
</organism>
<keyword evidence="3" id="KW-1185">Reference proteome</keyword>
<dbReference type="Proteomes" id="UP001221757">
    <property type="component" value="Unassembled WGS sequence"/>
</dbReference>
<evidence type="ECO:0000313" key="2">
    <source>
        <dbReference type="EMBL" id="KAJ7677561.1"/>
    </source>
</evidence>
<sequence length="171" mass="19172">MLAKSLYEVDFHELTYGSYGPDESAYTLDNTRTTFRCTMFGQLRILAAPTTADHDNNHRSASIWIIYLLPDAGSGCRTKMVLVETRPACRGRFSNAIGDLVLFEASLHRWDERSGTTLRVTHCIRSSSPTSRRPRSGDEDESSGSVSCCTQRQWQGKQKKEKDGGINTVFN</sequence>
<name>A0AAD7D7M7_MYCRO</name>
<evidence type="ECO:0000256" key="1">
    <source>
        <dbReference type="SAM" id="MobiDB-lite"/>
    </source>
</evidence>
<proteinExistence type="predicted"/>
<dbReference type="AlphaFoldDB" id="A0AAD7D7M7"/>
<dbReference type="EMBL" id="JARKIE010000137">
    <property type="protein sequence ID" value="KAJ7677561.1"/>
    <property type="molecule type" value="Genomic_DNA"/>
</dbReference>
<evidence type="ECO:0000313" key="3">
    <source>
        <dbReference type="Proteomes" id="UP001221757"/>
    </source>
</evidence>
<protein>
    <submittedName>
        <fullName evidence="2">Uncharacterized protein</fullName>
    </submittedName>
</protein>
<reference evidence="2" key="1">
    <citation type="submission" date="2023-03" db="EMBL/GenBank/DDBJ databases">
        <title>Massive genome expansion in bonnet fungi (Mycena s.s.) driven by repeated elements and novel gene families across ecological guilds.</title>
        <authorList>
            <consortium name="Lawrence Berkeley National Laboratory"/>
            <person name="Harder C.B."/>
            <person name="Miyauchi S."/>
            <person name="Viragh M."/>
            <person name="Kuo A."/>
            <person name="Thoen E."/>
            <person name="Andreopoulos B."/>
            <person name="Lu D."/>
            <person name="Skrede I."/>
            <person name="Drula E."/>
            <person name="Henrissat B."/>
            <person name="Morin E."/>
            <person name="Kohler A."/>
            <person name="Barry K."/>
            <person name="LaButti K."/>
            <person name="Morin E."/>
            <person name="Salamov A."/>
            <person name="Lipzen A."/>
            <person name="Mereny Z."/>
            <person name="Hegedus B."/>
            <person name="Baldrian P."/>
            <person name="Stursova M."/>
            <person name="Weitz H."/>
            <person name="Taylor A."/>
            <person name="Grigoriev I.V."/>
            <person name="Nagy L.G."/>
            <person name="Martin F."/>
            <person name="Kauserud H."/>
        </authorList>
    </citation>
    <scope>NUCLEOTIDE SEQUENCE</scope>
    <source>
        <strain evidence="2">CBHHK067</strain>
    </source>
</reference>